<protein>
    <recommendedName>
        <fullName evidence="4">YfhD family protein</fullName>
    </recommendedName>
</protein>
<accession>A0ABV6LRD5</accession>
<keyword evidence="3" id="KW-1185">Reference proteome</keyword>
<reference evidence="2 3" key="1">
    <citation type="submission" date="2024-09" db="EMBL/GenBank/DDBJ databases">
        <authorList>
            <person name="Sun Q."/>
            <person name="Mori K."/>
        </authorList>
    </citation>
    <scope>NUCLEOTIDE SEQUENCE [LARGE SCALE GENOMIC DNA]</scope>
    <source>
        <strain evidence="2 3">NCAIM B.02529</strain>
    </source>
</reference>
<proteinExistence type="predicted"/>
<evidence type="ECO:0000256" key="1">
    <source>
        <dbReference type="SAM" id="MobiDB-lite"/>
    </source>
</evidence>
<feature type="region of interest" description="Disordered" evidence="1">
    <location>
        <begin position="1"/>
        <end position="49"/>
    </location>
</feature>
<gene>
    <name evidence="2" type="ORF">ACFFGV_14910</name>
</gene>
<organism evidence="2 3">
    <name type="scientific">Pontibacillus salicampi</name>
    <dbReference type="NCBI Taxonomy" id="1449801"/>
    <lineage>
        <taxon>Bacteria</taxon>
        <taxon>Bacillati</taxon>
        <taxon>Bacillota</taxon>
        <taxon>Bacilli</taxon>
        <taxon>Bacillales</taxon>
        <taxon>Bacillaceae</taxon>
        <taxon>Pontibacillus</taxon>
    </lineage>
</organism>
<name>A0ABV6LRD5_9BACI</name>
<dbReference type="EMBL" id="JBHLTP010000012">
    <property type="protein sequence ID" value="MFC0524867.1"/>
    <property type="molecule type" value="Genomic_DNA"/>
</dbReference>
<sequence>MAKRNQEKNNKPEKQKRDQEFGQELDARDYEKQERNAEAKAMKAKKDNK</sequence>
<evidence type="ECO:0000313" key="3">
    <source>
        <dbReference type="Proteomes" id="UP001589836"/>
    </source>
</evidence>
<evidence type="ECO:0008006" key="4">
    <source>
        <dbReference type="Google" id="ProtNLM"/>
    </source>
</evidence>
<evidence type="ECO:0000313" key="2">
    <source>
        <dbReference type="EMBL" id="MFC0524867.1"/>
    </source>
</evidence>
<comment type="caution">
    <text evidence="2">The sequence shown here is derived from an EMBL/GenBank/DDBJ whole genome shotgun (WGS) entry which is preliminary data.</text>
</comment>
<dbReference type="RefSeq" id="WP_377349369.1">
    <property type="nucleotide sequence ID" value="NZ_JBHLTP010000012.1"/>
</dbReference>
<dbReference type="Proteomes" id="UP001589836">
    <property type="component" value="Unassembled WGS sequence"/>
</dbReference>